<dbReference type="PANTHER" id="PTHR16557:SF2">
    <property type="entry name" value="NUCLEIC ACID DIOXYGENASE ALKBH1"/>
    <property type="match status" value="1"/>
</dbReference>
<keyword evidence="5" id="KW-0560">Oxidoreductase</keyword>
<dbReference type="InterPro" id="IPR004574">
    <property type="entry name" value="Alkb"/>
</dbReference>
<dbReference type="GO" id="GO:1990931">
    <property type="term" value="F:mRNA N6-methyladenosine dioxygenase activity"/>
    <property type="evidence" value="ECO:0007669"/>
    <property type="project" value="UniProtKB-EC"/>
</dbReference>
<name>A0A0D2D2N2_9EURO</name>
<comment type="catalytic activity">
    <reaction evidence="8">
        <text>an N(6)-methyladenosine in mRNA + 2-oxoglutarate + O2 = an adenosine in mRNA + formaldehyde + succinate + CO2</text>
        <dbReference type="Rhea" id="RHEA:49520"/>
        <dbReference type="Rhea" id="RHEA-COMP:12414"/>
        <dbReference type="Rhea" id="RHEA-COMP:12417"/>
        <dbReference type="ChEBI" id="CHEBI:15379"/>
        <dbReference type="ChEBI" id="CHEBI:16526"/>
        <dbReference type="ChEBI" id="CHEBI:16810"/>
        <dbReference type="ChEBI" id="CHEBI:16842"/>
        <dbReference type="ChEBI" id="CHEBI:30031"/>
        <dbReference type="ChEBI" id="CHEBI:74411"/>
        <dbReference type="ChEBI" id="CHEBI:74449"/>
        <dbReference type="EC" id="1.14.11.53"/>
    </reaction>
    <physiologicalReaction direction="left-to-right" evidence="8">
        <dbReference type="Rhea" id="RHEA:49521"/>
    </physiologicalReaction>
</comment>
<feature type="binding site" evidence="9">
    <location>
        <position position="232"/>
    </location>
    <ligand>
        <name>Fe cation</name>
        <dbReference type="ChEBI" id="CHEBI:24875"/>
        <note>catalytic</note>
    </ligand>
</feature>
<keyword evidence="6 9" id="KW-0408">Iron</keyword>
<evidence type="ECO:0000256" key="7">
    <source>
        <dbReference type="ARBA" id="ARBA00023026"/>
    </source>
</evidence>
<dbReference type="FunFam" id="2.60.120.590:FF:000014">
    <property type="entry name" value="Oxidoreductase, 2OG-Fe(II) oxygenase family family"/>
    <property type="match status" value="1"/>
</dbReference>
<evidence type="ECO:0000256" key="1">
    <source>
        <dbReference type="ARBA" id="ARBA00007879"/>
    </source>
</evidence>
<gene>
    <name evidence="12" type="ORF">PV04_03890</name>
</gene>
<evidence type="ECO:0000313" key="13">
    <source>
        <dbReference type="Proteomes" id="UP000054266"/>
    </source>
</evidence>
<organism evidence="12 13">
    <name type="scientific">Phialophora macrospora</name>
    <dbReference type="NCBI Taxonomy" id="1851006"/>
    <lineage>
        <taxon>Eukaryota</taxon>
        <taxon>Fungi</taxon>
        <taxon>Dikarya</taxon>
        <taxon>Ascomycota</taxon>
        <taxon>Pezizomycotina</taxon>
        <taxon>Eurotiomycetes</taxon>
        <taxon>Chaetothyriomycetidae</taxon>
        <taxon>Chaetothyriales</taxon>
        <taxon>Herpotrichiellaceae</taxon>
        <taxon>Phialophora</taxon>
    </lineage>
</organism>
<dbReference type="InterPro" id="IPR037151">
    <property type="entry name" value="AlkB-like_sf"/>
</dbReference>
<dbReference type="Gene3D" id="2.60.120.590">
    <property type="entry name" value="Alpha-ketoglutarate-dependent dioxygenase AlkB-like"/>
    <property type="match status" value="1"/>
</dbReference>
<comment type="similarity">
    <text evidence="1">Belongs to the alkB family.</text>
</comment>
<evidence type="ECO:0000256" key="4">
    <source>
        <dbReference type="ARBA" id="ARBA00022964"/>
    </source>
</evidence>
<evidence type="ECO:0000256" key="2">
    <source>
        <dbReference type="ARBA" id="ARBA00012931"/>
    </source>
</evidence>
<dbReference type="GO" id="GO:0046872">
    <property type="term" value="F:metal ion binding"/>
    <property type="evidence" value="ECO:0007669"/>
    <property type="project" value="UniProtKB-KW"/>
</dbReference>
<evidence type="ECO:0000256" key="6">
    <source>
        <dbReference type="ARBA" id="ARBA00023004"/>
    </source>
</evidence>
<reference evidence="12 13" key="1">
    <citation type="submission" date="2015-01" db="EMBL/GenBank/DDBJ databases">
        <title>The Genome Sequence of Capronia semiimmersa CBS27337.</title>
        <authorList>
            <consortium name="The Broad Institute Genomics Platform"/>
            <person name="Cuomo C."/>
            <person name="de Hoog S."/>
            <person name="Gorbushina A."/>
            <person name="Stielow B."/>
            <person name="Teixiera M."/>
            <person name="Abouelleil A."/>
            <person name="Chapman S.B."/>
            <person name="Priest M."/>
            <person name="Young S.K."/>
            <person name="Wortman J."/>
            <person name="Nusbaum C."/>
            <person name="Birren B."/>
        </authorList>
    </citation>
    <scope>NUCLEOTIDE SEQUENCE [LARGE SCALE GENOMIC DNA]</scope>
    <source>
        <strain evidence="12 13">CBS 27337</strain>
    </source>
</reference>
<feature type="region of interest" description="Disordered" evidence="10">
    <location>
        <begin position="330"/>
        <end position="349"/>
    </location>
</feature>
<feature type="binding site" evidence="9">
    <location>
        <position position="230"/>
    </location>
    <ligand>
        <name>Fe cation</name>
        <dbReference type="ChEBI" id="CHEBI:24875"/>
        <note>catalytic</note>
    </ligand>
</feature>
<dbReference type="STRING" id="5601.A0A0D2D2N2"/>
<comment type="cofactor">
    <cofactor evidence="9">
        <name>Fe(2+)</name>
        <dbReference type="ChEBI" id="CHEBI:29033"/>
    </cofactor>
    <text evidence="9">Binds 1 Fe(2+) ion per subunit.</text>
</comment>
<dbReference type="HOGENOM" id="CLU_029471_0_0_1"/>
<evidence type="ECO:0000256" key="8">
    <source>
        <dbReference type="ARBA" id="ARBA00047565"/>
    </source>
</evidence>
<protein>
    <recommendedName>
        <fullName evidence="2">mRNA N(6)-methyladenine demethylase</fullName>
        <ecNumber evidence="2">1.14.11.53</ecNumber>
    </recommendedName>
</protein>
<dbReference type="SUPFAM" id="SSF51197">
    <property type="entry name" value="Clavaminate synthase-like"/>
    <property type="match status" value="1"/>
</dbReference>
<dbReference type="GO" id="GO:0005737">
    <property type="term" value="C:cytoplasm"/>
    <property type="evidence" value="ECO:0007669"/>
    <property type="project" value="TreeGrafter"/>
</dbReference>
<keyword evidence="7" id="KW-0843">Virulence</keyword>
<evidence type="ECO:0000256" key="5">
    <source>
        <dbReference type="ARBA" id="ARBA00023002"/>
    </source>
</evidence>
<dbReference type="InterPro" id="IPR027450">
    <property type="entry name" value="AlkB-like"/>
</dbReference>
<dbReference type="EMBL" id="KN846957">
    <property type="protein sequence ID" value="KIW71756.1"/>
    <property type="molecule type" value="Genomic_DNA"/>
</dbReference>
<accession>A0A0D2D2N2</accession>
<keyword evidence="4" id="KW-0223">Dioxygenase</keyword>
<dbReference type="Proteomes" id="UP000054266">
    <property type="component" value="Unassembled WGS sequence"/>
</dbReference>
<dbReference type="GO" id="GO:0005634">
    <property type="term" value="C:nucleus"/>
    <property type="evidence" value="ECO:0007669"/>
    <property type="project" value="TreeGrafter"/>
</dbReference>
<feature type="domain" description="Fe2OG dioxygenase" evidence="11">
    <location>
        <begin position="212"/>
        <end position="329"/>
    </location>
</feature>
<feature type="binding site" evidence="9">
    <location>
        <position position="283"/>
    </location>
    <ligand>
        <name>Fe cation</name>
        <dbReference type="ChEBI" id="CHEBI:24875"/>
        <note>catalytic</note>
    </ligand>
</feature>
<dbReference type="EC" id="1.14.11.53" evidence="2"/>
<evidence type="ECO:0000259" key="11">
    <source>
        <dbReference type="PROSITE" id="PS51471"/>
    </source>
</evidence>
<keyword evidence="3 9" id="KW-0479">Metal-binding</keyword>
<dbReference type="PANTHER" id="PTHR16557">
    <property type="entry name" value="ALKYLATED DNA REPAIR PROTEIN ALKB-RELATED"/>
    <property type="match status" value="1"/>
</dbReference>
<evidence type="ECO:0000256" key="3">
    <source>
        <dbReference type="ARBA" id="ARBA00022723"/>
    </source>
</evidence>
<evidence type="ECO:0000313" key="12">
    <source>
        <dbReference type="EMBL" id="KIW71756.1"/>
    </source>
</evidence>
<dbReference type="InterPro" id="IPR005123">
    <property type="entry name" value="Oxoglu/Fe-dep_dioxygenase_dom"/>
</dbReference>
<proteinExistence type="inferred from homology"/>
<dbReference type="PROSITE" id="PS51471">
    <property type="entry name" value="FE2OG_OXY"/>
    <property type="match status" value="1"/>
</dbReference>
<evidence type="ECO:0000256" key="9">
    <source>
        <dbReference type="PIRSR" id="PIRSR604574-2"/>
    </source>
</evidence>
<evidence type="ECO:0000256" key="10">
    <source>
        <dbReference type="SAM" id="MobiDB-lite"/>
    </source>
</evidence>
<dbReference type="Pfam" id="PF13532">
    <property type="entry name" value="2OG-FeII_Oxy_2"/>
    <property type="match status" value="1"/>
</dbReference>
<dbReference type="AlphaFoldDB" id="A0A0D2D2N2"/>
<sequence length="349" mass="39050">MHDPHARPPDLIRERFKELRKLPASQIDARLDIVDPHNPDHTQVSALPDPELPGSSEQGFWSKEFGIDPSVFTRLGVESLTHKAFEINGLPGLQVFPCLLSPPLQIALLDKLLHRDLSNPVHKTNLHLHHHVRYPDQSSGSFFAAARDLGLQPKDPTVHKPITYAQMLESKLRWVTLGGQYDWTNKVYPDATPPPFPPDIAAFLRHLFPRVDAQAAIVNFYSPGDTLSVHRDVSEGCDRGLISISFGCDGIFLVGNEDGSNVALRLRSGDAILMSGASRYAWHGVPKILAGTCPDWLQEWPDVPRQGPHRQWRGWMNNKRINLNVRQMTEVQSSRYSSGTEPQSTTDPA</sequence>
<keyword evidence="13" id="KW-1185">Reference proteome</keyword>